<evidence type="ECO:0000256" key="1">
    <source>
        <dbReference type="SAM" id="Phobius"/>
    </source>
</evidence>
<keyword evidence="1" id="KW-0812">Transmembrane</keyword>
<dbReference type="OrthoDB" id="8601734at2"/>
<keyword evidence="3" id="KW-1185">Reference proteome</keyword>
<keyword evidence="1" id="KW-0472">Membrane</keyword>
<feature type="transmembrane region" description="Helical" evidence="1">
    <location>
        <begin position="33"/>
        <end position="50"/>
    </location>
</feature>
<dbReference type="EMBL" id="FQUJ01000003">
    <property type="protein sequence ID" value="SHE57613.1"/>
    <property type="molecule type" value="Genomic_DNA"/>
</dbReference>
<gene>
    <name evidence="2" type="ORF">SAMN02745148_00687</name>
</gene>
<evidence type="ECO:0000313" key="2">
    <source>
        <dbReference type="EMBL" id="SHE57613.1"/>
    </source>
</evidence>
<sequence>MIWHLIAAAFAGLGAAGVGLLLRFISGNRLPRWVVPVFAGLGMLAYQIHYEYSWFDAKREQLPESATVVSTQQEQMLWRPWTYLFPMTTAFDVVDQDSLVRSRIGGESLVEFILYRFEKGYQDRVTHQAYLINCAAREKLPISEENRQPDLSGLQSIDESTSLFQAICPDA</sequence>
<organism evidence="2 3">
    <name type="scientific">Modicisalibacter ilicicola DSM 19980</name>
    <dbReference type="NCBI Taxonomy" id="1121942"/>
    <lineage>
        <taxon>Bacteria</taxon>
        <taxon>Pseudomonadati</taxon>
        <taxon>Pseudomonadota</taxon>
        <taxon>Gammaproteobacteria</taxon>
        <taxon>Oceanospirillales</taxon>
        <taxon>Halomonadaceae</taxon>
        <taxon>Modicisalibacter</taxon>
    </lineage>
</organism>
<name>A0A1M4UM20_9GAMM</name>
<reference evidence="2 3" key="1">
    <citation type="submission" date="2016-11" db="EMBL/GenBank/DDBJ databases">
        <authorList>
            <person name="Jaros S."/>
            <person name="Januszkiewicz K."/>
            <person name="Wedrychowicz H."/>
        </authorList>
    </citation>
    <scope>NUCLEOTIDE SEQUENCE [LARGE SCALE GENOMIC DNA]</scope>
    <source>
        <strain evidence="2 3">DSM 19980</strain>
    </source>
</reference>
<evidence type="ECO:0000313" key="3">
    <source>
        <dbReference type="Proteomes" id="UP000184346"/>
    </source>
</evidence>
<dbReference type="RefSeq" id="WP_072819764.1">
    <property type="nucleotide sequence ID" value="NZ_FQUJ01000003.1"/>
</dbReference>
<dbReference type="AlphaFoldDB" id="A0A1M4UM20"/>
<keyword evidence="1" id="KW-1133">Transmembrane helix</keyword>
<dbReference type="Proteomes" id="UP000184346">
    <property type="component" value="Unassembled WGS sequence"/>
</dbReference>
<proteinExistence type="predicted"/>
<dbReference type="STRING" id="1121942.SAMN02745148_00687"/>
<accession>A0A1M4UM20</accession>
<protein>
    <submittedName>
        <fullName evidence="2">Uncharacterized protein</fullName>
    </submittedName>
</protein>